<dbReference type="Proteomes" id="UP000053660">
    <property type="component" value="Unassembled WGS sequence"/>
</dbReference>
<dbReference type="AlphaFoldDB" id="A0A0B1S0K8"/>
<evidence type="ECO:0000313" key="2">
    <source>
        <dbReference type="EMBL" id="KHJ77012.1"/>
    </source>
</evidence>
<feature type="compositionally biased region" description="Basic and acidic residues" evidence="1">
    <location>
        <begin position="43"/>
        <end position="54"/>
    </location>
</feature>
<dbReference type="EMBL" id="KN611186">
    <property type="protein sequence ID" value="KHJ77012.1"/>
    <property type="molecule type" value="Genomic_DNA"/>
</dbReference>
<gene>
    <name evidence="2" type="ORF">OESDEN_23368</name>
</gene>
<evidence type="ECO:0000256" key="1">
    <source>
        <dbReference type="SAM" id="MobiDB-lite"/>
    </source>
</evidence>
<proteinExistence type="predicted"/>
<feature type="region of interest" description="Disordered" evidence="1">
    <location>
        <begin position="16"/>
        <end position="54"/>
    </location>
</feature>
<accession>A0A0B1S0K8</accession>
<name>A0A0B1S0K8_OESDE</name>
<organism evidence="2 3">
    <name type="scientific">Oesophagostomum dentatum</name>
    <name type="common">Nodular worm</name>
    <dbReference type="NCBI Taxonomy" id="61180"/>
    <lineage>
        <taxon>Eukaryota</taxon>
        <taxon>Metazoa</taxon>
        <taxon>Ecdysozoa</taxon>
        <taxon>Nematoda</taxon>
        <taxon>Chromadorea</taxon>
        <taxon>Rhabditida</taxon>
        <taxon>Rhabditina</taxon>
        <taxon>Rhabditomorpha</taxon>
        <taxon>Strongyloidea</taxon>
        <taxon>Strongylidae</taxon>
        <taxon>Oesophagostomum</taxon>
    </lineage>
</organism>
<protein>
    <submittedName>
        <fullName evidence="2">Uncharacterized protein</fullName>
    </submittedName>
</protein>
<keyword evidence="3" id="KW-1185">Reference proteome</keyword>
<sequence>MNLICGLLLSSNAAESANSSKPGVFTDRATSNDNGIFKPAPEIIRKSPQEEYSK</sequence>
<evidence type="ECO:0000313" key="3">
    <source>
        <dbReference type="Proteomes" id="UP000053660"/>
    </source>
</evidence>
<reference evidence="2 3" key="1">
    <citation type="submission" date="2014-03" db="EMBL/GenBank/DDBJ databases">
        <title>Draft genome of the hookworm Oesophagostomum dentatum.</title>
        <authorList>
            <person name="Mitreva M."/>
        </authorList>
    </citation>
    <scope>NUCLEOTIDE SEQUENCE [LARGE SCALE GENOMIC DNA]</scope>
    <source>
        <strain evidence="2 3">OD-Hann</strain>
    </source>
</reference>